<keyword evidence="3" id="KW-0456">Lyase</keyword>
<evidence type="ECO:0000256" key="1">
    <source>
        <dbReference type="ARBA" id="ARBA00001933"/>
    </source>
</evidence>
<keyword evidence="2" id="KW-0663">Pyridoxal phosphate</keyword>
<dbReference type="AlphaFoldDB" id="A0A0D8XLM3"/>
<evidence type="ECO:0000313" key="5">
    <source>
        <dbReference type="Proteomes" id="UP000053766"/>
    </source>
</evidence>
<sequence length="104" mass="11529">MNARGWNLNALQNPDAWDLKETAEEVSASKDKGSTSSTAALYGMAAQIPDKSLVDEMTYEFLDACYAEPPQHCDCMVQIQGNRTMCEAFSKEYDDDTAIHSVLQ</sequence>
<reference evidence="4 5" key="1">
    <citation type="submission" date="2013-11" db="EMBL/GenBank/DDBJ databases">
        <title>Draft genome of the bovine lungworm Dictyocaulus viviparus.</title>
        <authorList>
            <person name="Mitreva M."/>
        </authorList>
    </citation>
    <scope>NUCLEOTIDE SEQUENCE [LARGE SCALE GENOMIC DNA]</scope>
    <source>
        <strain evidence="4 5">HannoverDv2000</strain>
    </source>
</reference>
<dbReference type="Gene3D" id="6.10.140.2150">
    <property type="match status" value="1"/>
</dbReference>
<dbReference type="STRING" id="29172.A0A0D8XLM3"/>
<dbReference type="Proteomes" id="UP000053766">
    <property type="component" value="Unassembled WGS sequence"/>
</dbReference>
<organism evidence="4 5">
    <name type="scientific">Dictyocaulus viviparus</name>
    <name type="common">Bovine lungworm</name>
    <dbReference type="NCBI Taxonomy" id="29172"/>
    <lineage>
        <taxon>Eukaryota</taxon>
        <taxon>Metazoa</taxon>
        <taxon>Ecdysozoa</taxon>
        <taxon>Nematoda</taxon>
        <taxon>Chromadorea</taxon>
        <taxon>Rhabditida</taxon>
        <taxon>Rhabditina</taxon>
        <taxon>Rhabditomorpha</taxon>
        <taxon>Strongyloidea</taxon>
        <taxon>Metastrongylidae</taxon>
        <taxon>Dictyocaulus</taxon>
    </lineage>
</organism>
<dbReference type="GO" id="GO:0030149">
    <property type="term" value="P:sphingolipid catabolic process"/>
    <property type="evidence" value="ECO:0007669"/>
    <property type="project" value="TreeGrafter"/>
</dbReference>
<evidence type="ECO:0000256" key="3">
    <source>
        <dbReference type="ARBA" id="ARBA00023239"/>
    </source>
</evidence>
<dbReference type="EMBL" id="KN716408">
    <property type="protein sequence ID" value="KJH45435.1"/>
    <property type="molecule type" value="Genomic_DNA"/>
</dbReference>
<gene>
    <name evidence="4" type="ORF">DICVIV_08514</name>
</gene>
<reference evidence="5" key="2">
    <citation type="journal article" date="2016" name="Sci. Rep.">
        <title>Dictyocaulus viviparus genome, variome and transcriptome elucidate lungworm biology and support future intervention.</title>
        <authorList>
            <person name="McNulty S.N."/>
            <person name="Strube C."/>
            <person name="Rosa B.A."/>
            <person name="Martin J.C."/>
            <person name="Tyagi R."/>
            <person name="Choi Y.J."/>
            <person name="Wang Q."/>
            <person name="Hallsworth Pepin K."/>
            <person name="Zhang X."/>
            <person name="Ozersky P."/>
            <person name="Wilson R.K."/>
            <person name="Sternberg P.W."/>
            <person name="Gasser R.B."/>
            <person name="Mitreva M."/>
        </authorList>
    </citation>
    <scope>NUCLEOTIDE SEQUENCE [LARGE SCALE GENOMIC DNA]</scope>
    <source>
        <strain evidence="5">HannoverDv2000</strain>
    </source>
</reference>
<dbReference type="InterPro" id="IPR050477">
    <property type="entry name" value="GrpII_AminoAcid_Decarb"/>
</dbReference>
<evidence type="ECO:0000256" key="2">
    <source>
        <dbReference type="ARBA" id="ARBA00022898"/>
    </source>
</evidence>
<dbReference type="GO" id="GO:0008117">
    <property type="term" value="F:sphinganine-1-phosphate aldolase activity"/>
    <property type="evidence" value="ECO:0007669"/>
    <property type="project" value="TreeGrafter"/>
</dbReference>
<accession>A0A0D8XLM3</accession>
<keyword evidence="5" id="KW-1185">Reference proteome</keyword>
<dbReference type="PANTHER" id="PTHR42735:SF6">
    <property type="entry name" value="SPHINGOSINE-1-PHOSPHATE LYASE 1"/>
    <property type="match status" value="1"/>
</dbReference>
<dbReference type="PANTHER" id="PTHR42735">
    <property type="match status" value="1"/>
</dbReference>
<dbReference type="OrthoDB" id="10254570at2759"/>
<dbReference type="GO" id="GO:0016020">
    <property type="term" value="C:membrane"/>
    <property type="evidence" value="ECO:0007669"/>
    <property type="project" value="GOC"/>
</dbReference>
<dbReference type="FunFam" id="6.10.140.2150:FF:000001">
    <property type="entry name" value="Sphingosine-1-phosphate lyase 1"/>
    <property type="match status" value="1"/>
</dbReference>
<dbReference type="GO" id="GO:0005783">
    <property type="term" value="C:endoplasmic reticulum"/>
    <property type="evidence" value="ECO:0007669"/>
    <property type="project" value="TreeGrafter"/>
</dbReference>
<proteinExistence type="predicted"/>
<name>A0A0D8XLM3_DICVI</name>
<evidence type="ECO:0000313" key="4">
    <source>
        <dbReference type="EMBL" id="KJH45435.1"/>
    </source>
</evidence>
<protein>
    <submittedName>
        <fullName evidence="4">Uncharacterized protein</fullName>
    </submittedName>
</protein>
<comment type="cofactor">
    <cofactor evidence="1">
        <name>pyridoxal 5'-phosphate</name>
        <dbReference type="ChEBI" id="CHEBI:597326"/>
    </cofactor>
</comment>